<dbReference type="AlphaFoldDB" id="A0AAW1MUA9"/>
<evidence type="ECO:0000313" key="5">
    <source>
        <dbReference type="Proteomes" id="UP001443914"/>
    </source>
</evidence>
<dbReference type="GO" id="GO:0016554">
    <property type="term" value="P:cytidine to uridine editing"/>
    <property type="evidence" value="ECO:0007669"/>
    <property type="project" value="InterPro"/>
</dbReference>
<feature type="domain" description="MORF/ORRM1/DAG-like MORF" evidence="3">
    <location>
        <begin position="86"/>
        <end position="180"/>
    </location>
</feature>
<comment type="caution">
    <text evidence="4">The sequence shown here is derived from an EMBL/GenBank/DDBJ whole genome shotgun (WGS) entry which is preliminary data.</text>
</comment>
<dbReference type="GO" id="GO:0080156">
    <property type="term" value="P:mitochondrial mRNA modification"/>
    <property type="evidence" value="ECO:0007669"/>
    <property type="project" value="TreeGrafter"/>
</dbReference>
<sequence length="498" mass="54088">MATLRLRRALSLSSVILSYSRLHPTTTTSLLQTLPNSSPITSATISAASHRHFHSSRLVSFSAASRSFNDIEKIDPDTILFEGCDYKHWLIVMDFGKDPDQRPPPDQMVETYVQTCAQIVGSVEEAKKKIYACSTTTYTGFQVEVDEETSKKFEGLPGVIFVLPDSYIDPVNKEYGGDKYINGEIIPRSPPVQYGRTNRGYRSNDRRPRDSVPYQQGNPGYNQHGSMPQGGRGYTPSGQQQGFPQQQNFPPQQNYPPQQQNYGPSGQADRGTLPSGTNYPGVGVGGYQGGQRNFVPPQQGNYNHGYNRPQGQMSNLPGNHGGSAPPGQYRGDSGDHGYSHPQGQRGNIPGDHGGYAPSGQMGGSGHNQTNFPSPGAYGQTRGGSFQQSEAGQGPNGRSFGHGAAEYAPHGENQRFPQTSYEQSNPMGHGNYSPGTQTTFNQVRPSENSYGRGAGYTSHGENQRFPPTSNDQSNSVEHGNYPPGTQTGFNRVSHVSSII</sequence>
<feature type="compositionally biased region" description="Polar residues" evidence="2">
    <location>
        <begin position="464"/>
        <end position="498"/>
    </location>
</feature>
<dbReference type="InterPro" id="IPR054059">
    <property type="entry name" value="MORF/ORRM1/DAG-like_MORF"/>
</dbReference>
<keyword evidence="5" id="KW-1185">Reference proteome</keyword>
<feature type="compositionally biased region" description="Polar residues" evidence="2">
    <location>
        <begin position="296"/>
        <end position="317"/>
    </location>
</feature>
<accession>A0AAW1MUA9</accession>
<dbReference type="Proteomes" id="UP001443914">
    <property type="component" value="Unassembled WGS sequence"/>
</dbReference>
<feature type="compositionally biased region" description="Low complexity" evidence="2">
    <location>
        <begin position="236"/>
        <end position="267"/>
    </location>
</feature>
<proteinExistence type="predicted"/>
<dbReference type="InterPro" id="IPR039206">
    <property type="entry name" value="MORF/ORRM1/DAG-like"/>
</dbReference>
<organism evidence="4 5">
    <name type="scientific">Saponaria officinalis</name>
    <name type="common">Common soapwort</name>
    <name type="synonym">Lychnis saponaria</name>
    <dbReference type="NCBI Taxonomy" id="3572"/>
    <lineage>
        <taxon>Eukaryota</taxon>
        <taxon>Viridiplantae</taxon>
        <taxon>Streptophyta</taxon>
        <taxon>Embryophyta</taxon>
        <taxon>Tracheophyta</taxon>
        <taxon>Spermatophyta</taxon>
        <taxon>Magnoliopsida</taxon>
        <taxon>eudicotyledons</taxon>
        <taxon>Gunneridae</taxon>
        <taxon>Pentapetalae</taxon>
        <taxon>Caryophyllales</taxon>
        <taxon>Caryophyllaceae</taxon>
        <taxon>Caryophylleae</taxon>
        <taxon>Saponaria</taxon>
    </lineage>
</organism>
<dbReference type="GO" id="GO:0005739">
    <property type="term" value="C:mitochondrion"/>
    <property type="evidence" value="ECO:0007669"/>
    <property type="project" value="TreeGrafter"/>
</dbReference>
<evidence type="ECO:0000313" key="4">
    <source>
        <dbReference type="EMBL" id="KAK9750195.1"/>
    </source>
</evidence>
<dbReference type="PANTHER" id="PTHR31346">
    <property type="entry name" value="MULTIPLE ORGANELLAR RNA EDITING FACTOR 2, CHLOROPLASTIC-RELATED-RELATED"/>
    <property type="match status" value="1"/>
</dbReference>
<dbReference type="Pfam" id="PF21864">
    <property type="entry name" value="MORF_dom"/>
    <property type="match status" value="1"/>
</dbReference>
<evidence type="ECO:0000256" key="2">
    <source>
        <dbReference type="SAM" id="MobiDB-lite"/>
    </source>
</evidence>
<evidence type="ECO:0000259" key="3">
    <source>
        <dbReference type="Pfam" id="PF21864"/>
    </source>
</evidence>
<evidence type="ECO:0000256" key="1">
    <source>
        <dbReference type="ARBA" id="ARBA00022946"/>
    </source>
</evidence>
<dbReference type="EMBL" id="JBDFQZ010000002">
    <property type="protein sequence ID" value="KAK9750195.1"/>
    <property type="molecule type" value="Genomic_DNA"/>
</dbReference>
<keyword evidence="1" id="KW-0809">Transit peptide</keyword>
<feature type="compositionally biased region" description="Polar residues" evidence="2">
    <location>
        <begin position="213"/>
        <end position="226"/>
    </location>
</feature>
<name>A0AAW1MUA9_SAPOF</name>
<feature type="region of interest" description="Disordered" evidence="2">
    <location>
        <begin position="178"/>
        <end position="498"/>
    </location>
</feature>
<feature type="compositionally biased region" description="Polar residues" evidence="2">
    <location>
        <begin position="414"/>
        <end position="425"/>
    </location>
</feature>
<dbReference type="PANTHER" id="PTHR31346:SF5">
    <property type="entry name" value="MULTIPLE ORGANELLAR RNA EDITING FACTOR 1, MITOCHONDRIAL"/>
    <property type="match status" value="1"/>
</dbReference>
<feature type="compositionally biased region" description="Polar residues" evidence="2">
    <location>
        <begin position="432"/>
        <end position="448"/>
    </location>
</feature>
<gene>
    <name evidence="4" type="ORF">RND81_02G179800</name>
</gene>
<protein>
    <recommendedName>
        <fullName evidence="3">MORF/ORRM1/DAG-like MORF domain-containing protein</fullName>
    </recommendedName>
</protein>
<reference evidence="4" key="1">
    <citation type="submission" date="2024-03" db="EMBL/GenBank/DDBJ databases">
        <title>WGS assembly of Saponaria officinalis var. Norfolk2.</title>
        <authorList>
            <person name="Jenkins J."/>
            <person name="Shu S."/>
            <person name="Grimwood J."/>
            <person name="Barry K."/>
            <person name="Goodstein D."/>
            <person name="Schmutz J."/>
            <person name="Leebens-Mack J."/>
            <person name="Osbourn A."/>
        </authorList>
    </citation>
    <scope>NUCLEOTIDE SEQUENCE [LARGE SCALE GENOMIC DNA]</scope>
    <source>
        <strain evidence="4">JIC</strain>
    </source>
</reference>